<evidence type="ECO:0000256" key="7">
    <source>
        <dbReference type="ARBA" id="ARBA00023136"/>
    </source>
</evidence>
<dbReference type="GO" id="GO:0022857">
    <property type="term" value="F:transmembrane transporter activity"/>
    <property type="evidence" value="ECO:0007669"/>
    <property type="project" value="UniProtKB-UniRule"/>
</dbReference>
<evidence type="ECO:0000259" key="10">
    <source>
        <dbReference type="Pfam" id="PF04290"/>
    </source>
</evidence>
<dbReference type="PANTHER" id="PTHR35011:SF10">
    <property type="entry name" value="TRAP TRANSPORTER SMALL PERMEASE PROTEIN"/>
    <property type="match status" value="1"/>
</dbReference>
<feature type="transmembrane region" description="Helical" evidence="9">
    <location>
        <begin position="97"/>
        <end position="119"/>
    </location>
</feature>
<keyword evidence="3" id="KW-1003">Cell membrane</keyword>
<keyword evidence="4 9" id="KW-0997">Cell inner membrane</keyword>
<dbReference type="PANTHER" id="PTHR35011">
    <property type="entry name" value="2,3-DIKETO-L-GULONATE TRAP TRANSPORTER SMALL PERMEASE PROTEIN YIAM"/>
    <property type="match status" value="1"/>
</dbReference>
<comment type="subcellular location">
    <subcellularLocation>
        <location evidence="1 9">Cell inner membrane</location>
        <topology evidence="1 9">Multi-pass membrane protein</topology>
    </subcellularLocation>
</comment>
<dbReference type="KEGG" id="dsh:Dshi_3158"/>
<evidence type="ECO:0000256" key="6">
    <source>
        <dbReference type="ARBA" id="ARBA00022989"/>
    </source>
</evidence>
<dbReference type="EMBL" id="CP000830">
    <property type="protein sequence ID" value="ABV94891.1"/>
    <property type="molecule type" value="Genomic_DNA"/>
</dbReference>
<comment type="similarity">
    <text evidence="8 9">Belongs to the TRAP transporter small permease family.</text>
</comment>
<dbReference type="AlphaFoldDB" id="A8LLY2"/>
<evidence type="ECO:0000256" key="4">
    <source>
        <dbReference type="ARBA" id="ARBA00022519"/>
    </source>
</evidence>
<protein>
    <recommendedName>
        <fullName evidence="9">TRAP transporter small permease protein</fullName>
    </recommendedName>
</protein>
<feature type="transmembrane region" description="Helical" evidence="9">
    <location>
        <begin position="20"/>
        <end position="39"/>
    </location>
</feature>
<dbReference type="eggNOG" id="COG4665">
    <property type="taxonomic scope" value="Bacteria"/>
</dbReference>
<accession>A8LLY2</accession>
<reference evidence="12" key="1">
    <citation type="journal article" date="2010" name="ISME J.">
        <title>The complete genome sequence of the algal symbiont Dinoroseobacter shibae: a hitchhiker's guide to life in the sea.</title>
        <authorList>
            <person name="Wagner-Dobler I."/>
            <person name="Ballhausen B."/>
            <person name="Berger M."/>
            <person name="Brinkhoff T."/>
            <person name="Buchholz I."/>
            <person name="Bunk B."/>
            <person name="Cypionka H."/>
            <person name="Daniel R."/>
            <person name="Drepper T."/>
            <person name="Gerdts G."/>
            <person name="Hahnke S."/>
            <person name="Han C."/>
            <person name="Jahn D."/>
            <person name="Kalhoefer D."/>
            <person name="Kiss H."/>
            <person name="Klenk H.P."/>
            <person name="Kyrpides N."/>
            <person name="Liebl W."/>
            <person name="Liesegang H."/>
            <person name="Meincke L."/>
            <person name="Pati A."/>
            <person name="Petersen J."/>
            <person name="Piekarski T."/>
            <person name="Pommerenke C."/>
            <person name="Pradella S."/>
            <person name="Pukall R."/>
            <person name="Rabus R."/>
            <person name="Stackebrandt E."/>
            <person name="Thole S."/>
            <person name="Thompson L."/>
            <person name="Tielen P."/>
            <person name="Tomasch J."/>
            <person name="von Jan M."/>
            <person name="Wanphrut N."/>
            <person name="Wichels A."/>
            <person name="Zech H."/>
            <person name="Simon M."/>
        </authorList>
    </citation>
    <scope>NUCLEOTIDE SEQUENCE [LARGE SCALE GENOMIC DNA]</scope>
    <source>
        <strain evidence="12">DSM 16493 / NCIMB 14021 / DFL 12</strain>
    </source>
</reference>
<evidence type="ECO:0000313" key="11">
    <source>
        <dbReference type="EMBL" id="ABV94891.1"/>
    </source>
</evidence>
<dbReference type="GO" id="GO:0005886">
    <property type="term" value="C:plasma membrane"/>
    <property type="evidence" value="ECO:0007669"/>
    <property type="project" value="UniProtKB-SubCell"/>
</dbReference>
<evidence type="ECO:0000256" key="9">
    <source>
        <dbReference type="RuleBase" id="RU369079"/>
    </source>
</evidence>
<keyword evidence="2 9" id="KW-0813">Transport</keyword>
<comment type="subunit">
    <text evidence="9">The complex comprises the extracytoplasmic solute receptor protein and the two transmembrane proteins.</text>
</comment>
<dbReference type="OrthoDB" id="7851627at2"/>
<feature type="domain" description="Tripartite ATP-independent periplasmic transporters DctQ component" evidence="10">
    <location>
        <begin position="35"/>
        <end position="159"/>
    </location>
</feature>
<comment type="function">
    <text evidence="9">Part of the tripartite ATP-independent periplasmic (TRAP) transport system.</text>
</comment>
<dbReference type="RefSeq" id="WP_012179818.1">
    <property type="nucleotide sequence ID" value="NC_009952.1"/>
</dbReference>
<dbReference type="Proteomes" id="UP000006833">
    <property type="component" value="Chromosome"/>
</dbReference>
<dbReference type="InterPro" id="IPR007387">
    <property type="entry name" value="TRAP_DctQ"/>
</dbReference>
<dbReference type="STRING" id="398580.Dshi_3158"/>
<feature type="transmembrane region" description="Helical" evidence="9">
    <location>
        <begin position="139"/>
        <end position="159"/>
    </location>
</feature>
<dbReference type="GO" id="GO:0015740">
    <property type="term" value="P:C4-dicarboxylate transport"/>
    <property type="evidence" value="ECO:0007669"/>
    <property type="project" value="TreeGrafter"/>
</dbReference>
<evidence type="ECO:0000256" key="8">
    <source>
        <dbReference type="ARBA" id="ARBA00038436"/>
    </source>
</evidence>
<proteinExistence type="inferred from homology"/>
<name>A8LLY2_DINSH</name>
<keyword evidence="12" id="KW-1185">Reference proteome</keyword>
<dbReference type="HOGENOM" id="CLU_1473774_0_0_5"/>
<evidence type="ECO:0000256" key="1">
    <source>
        <dbReference type="ARBA" id="ARBA00004429"/>
    </source>
</evidence>
<evidence type="ECO:0000256" key="2">
    <source>
        <dbReference type="ARBA" id="ARBA00022448"/>
    </source>
</evidence>
<dbReference type="Pfam" id="PF04290">
    <property type="entry name" value="DctQ"/>
    <property type="match status" value="1"/>
</dbReference>
<evidence type="ECO:0000256" key="5">
    <source>
        <dbReference type="ARBA" id="ARBA00022692"/>
    </source>
</evidence>
<organism evidence="11 12">
    <name type="scientific">Dinoroseobacter shibae (strain DSM 16493 / NCIMB 14021 / DFL 12)</name>
    <dbReference type="NCBI Taxonomy" id="398580"/>
    <lineage>
        <taxon>Bacteria</taxon>
        <taxon>Pseudomonadati</taxon>
        <taxon>Pseudomonadota</taxon>
        <taxon>Alphaproteobacteria</taxon>
        <taxon>Rhodobacterales</taxon>
        <taxon>Roseobacteraceae</taxon>
        <taxon>Dinoroseobacter</taxon>
    </lineage>
</organism>
<keyword evidence="5 9" id="KW-0812">Transmembrane</keyword>
<gene>
    <name evidence="11" type="ordered locus">Dshi_3158</name>
</gene>
<keyword evidence="7 9" id="KW-0472">Membrane</keyword>
<keyword evidence="6 9" id="KW-1133">Transmembrane helix</keyword>
<dbReference type="InterPro" id="IPR055348">
    <property type="entry name" value="DctQ"/>
</dbReference>
<feature type="transmembrane region" description="Helical" evidence="9">
    <location>
        <begin position="59"/>
        <end position="77"/>
    </location>
</feature>
<evidence type="ECO:0000256" key="3">
    <source>
        <dbReference type="ARBA" id="ARBA00022475"/>
    </source>
</evidence>
<sequence length="165" mass="18187">MAEPRLVRLARHLERGVTPICQALALLGAVAGSAIVGLIGASVAMRHIANAPFRFTEELVGLLMTAAFFLVLPLVTLKSEHVQVRILLNALPERIAWVVTGLAALFGIIFCAWLFWLSIPWFEFAFARTIKTEVARLLLWPWMALLPVSMILTALAFAIRGAVRD</sequence>
<evidence type="ECO:0000313" key="12">
    <source>
        <dbReference type="Proteomes" id="UP000006833"/>
    </source>
</evidence>